<dbReference type="Gene3D" id="1.10.10.10">
    <property type="entry name" value="Winged helix-like DNA-binding domain superfamily/Winged helix DNA-binding domain"/>
    <property type="match status" value="1"/>
</dbReference>
<dbReference type="RefSeq" id="WP_190294069.1">
    <property type="nucleotide sequence ID" value="NZ_JABFCZ010000036.1"/>
</dbReference>
<dbReference type="EMBL" id="JABFCZ010000036">
    <property type="protein sequence ID" value="MBD1549380.1"/>
    <property type="molecule type" value="Genomic_DNA"/>
</dbReference>
<feature type="domain" description="Transcription regulator PadR N-terminal" evidence="1">
    <location>
        <begin position="8"/>
        <end position="80"/>
    </location>
</feature>
<dbReference type="Pfam" id="PF03551">
    <property type="entry name" value="PadR"/>
    <property type="match status" value="1"/>
</dbReference>
<gene>
    <name evidence="2" type="ORF">HK439_24235</name>
</gene>
<comment type="caution">
    <text evidence="2">The sequence shown here is derived from an EMBL/GenBank/DDBJ whole genome shotgun (WGS) entry which is preliminary data.</text>
</comment>
<accession>A0A926P401</accession>
<reference evidence="2" key="1">
    <citation type="submission" date="2020-05" db="EMBL/GenBank/DDBJ databases">
        <title>Identification of trans-AT polyketide cluster in two marine bacteria, producers of a novel glutaramide-containing polyketide sesbanimide D and analogs.</title>
        <authorList>
            <person name="Kacar D."/>
            <person name="Rodriguez P."/>
            <person name="Canedo L."/>
            <person name="Gonzalez E."/>
            <person name="Galan B."/>
            <person name="De La Calle F."/>
            <person name="Garcia J.L."/>
        </authorList>
    </citation>
    <scope>NUCLEOTIDE SEQUENCE</scope>
    <source>
        <strain evidence="2">PHM038</strain>
    </source>
</reference>
<name>A0A926P401_9HYPH</name>
<dbReference type="InterPro" id="IPR036388">
    <property type="entry name" value="WH-like_DNA-bd_sf"/>
</dbReference>
<dbReference type="InterPro" id="IPR005149">
    <property type="entry name" value="Tscrpt_reg_PadR_N"/>
</dbReference>
<proteinExistence type="predicted"/>
<dbReference type="SUPFAM" id="SSF46785">
    <property type="entry name" value="Winged helix' DNA-binding domain"/>
    <property type="match status" value="1"/>
</dbReference>
<organism evidence="2 3">
    <name type="scientific">Roseibium aggregatum</name>
    <dbReference type="NCBI Taxonomy" id="187304"/>
    <lineage>
        <taxon>Bacteria</taxon>
        <taxon>Pseudomonadati</taxon>
        <taxon>Pseudomonadota</taxon>
        <taxon>Alphaproteobacteria</taxon>
        <taxon>Hyphomicrobiales</taxon>
        <taxon>Stappiaceae</taxon>
        <taxon>Roseibium</taxon>
    </lineage>
</organism>
<evidence type="ECO:0000313" key="3">
    <source>
        <dbReference type="Proteomes" id="UP000598467"/>
    </source>
</evidence>
<sequence length="184" mass="20291">MSVRSLCLAILSFGDATGYEIRKEATEGRFSYFDDASFGSIYPALAKLTSDGMVTVREETQPGKPARKVYSITDAGREEFVASLCEPQAEDTFKSPFLLVALYAEQVGPDVIRRAIERRKDQVRANLKHLTDHIENCPHSGSNWTQAYGIACMSFTLNYLESHGDELIRIAEGAAETSSRAAAE</sequence>
<dbReference type="AlphaFoldDB" id="A0A926P401"/>
<dbReference type="PANTHER" id="PTHR43252">
    <property type="entry name" value="TRANSCRIPTIONAL REGULATOR YQJI"/>
    <property type="match status" value="1"/>
</dbReference>
<evidence type="ECO:0000259" key="1">
    <source>
        <dbReference type="Pfam" id="PF03551"/>
    </source>
</evidence>
<protein>
    <submittedName>
        <fullName evidence="2">PadR family transcriptional regulator</fullName>
    </submittedName>
</protein>
<dbReference type="PANTHER" id="PTHR43252:SF6">
    <property type="entry name" value="NEGATIVE TRANSCRIPTION REGULATOR PADR"/>
    <property type="match status" value="1"/>
</dbReference>
<dbReference type="Proteomes" id="UP000598467">
    <property type="component" value="Unassembled WGS sequence"/>
</dbReference>
<evidence type="ECO:0000313" key="2">
    <source>
        <dbReference type="EMBL" id="MBD1549380.1"/>
    </source>
</evidence>
<dbReference type="InterPro" id="IPR036390">
    <property type="entry name" value="WH_DNA-bd_sf"/>
</dbReference>